<dbReference type="InterPro" id="IPR036864">
    <property type="entry name" value="Zn2-C6_fun-type_DNA-bd_sf"/>
</dbReference>
<keyword evidence="3" id="KW-0238">DNA-binding</keyword>
<sequence>MRSLPAGIYTPLPCFFKDDEDLDLEAFKKHVQFIAGAGTVPVISGSMGEAVHLSHTERIQLIKAARSALDEIQLTAMPIVAGAGANSTRESIELAQEAAQAGADFVMVIPPGYYAGALLANDSAAIKQFFVDIAEASPVPVILYNFPAVSNGIDINSDLIVEVVKCSPNVCGVKLTCANVGKLTRIMAQINHAQFQAAYPRKHPIIPFRAIDGFIDFLLPSISVGSSGAISGLPNIAPKACVRLWELCQSLDDPNQYQEAQKLQNTVALADGLALKIGIAGMKKLLNRHFGYGDKPRRPLLPMADDKAQAVFEDPFLTALLEASRGSPPVVRRDFLLISNNINNNKMPRETAAPKGRIYKSRKTRPCDACRRRKVACDMPAGPPCRRCMHMDKACTFDEGPSQRKRRAPNTNANTHAHSSAHSNSDEGSPFGVFPERVGDGDDTDDACHYLSIFDPTRNTSEQTNSSFANGILLDPMSPLQTTAIATNHAHPTHQASLEFIPDAFSFYIGPTGVSDIHLLSQQQYDEQNISRPKVRGLKYRVLGGENATDCHSTIFGITDRSLLDKAEPKVDYQTNESAWSELWQILDPVGAWHLIGLYSRFVDPYFPIVSRHQIPNTPDLLSNMSLGLLTAMCATALPFIMYNKALYTLLLRPPSSQDLYRLAWLGITAELHAPSLTTLQACLILQQRLPTNLYLSDTAFTWTLMSTAVATAQTIGLHRDPSAWLSVPMWERQLRRRLWWALWAMEKWIALARGMPSHLHDDDSDVAPISIADIKNTLSVDCDNYAHLCHLVMLTGILSDIQHTYYTVRAISRTSSDLQYALEAARPLRARLKEWRDHVPDALRFRGGGSQSQSSQYGENLDGNGALHLSYIVVHMTLVRALLRPLNTDQAGAINDGAKAVVRGALLCVKEFVEFIETLTETQWNAFWHSWSRPNFAIAGSFMVHVLHIIAPPDAARQAELEAAGISPLWTTTLDDDYRDLLVWIRRWRRANRVSANGAAGVKGLTNLGLMKVETQLESSRFESDTSTNNNKKNSTKKNLEKCMRLEAHRL</sequence>
<dbReference type="Gene3D" id="4.10.240.10">
    <property type="entry name" value="Zn(2)-C6 fungal-type DNA-binding domain"/>
    <property type="match status" value="1"/>
</dbReference>
<comment type="caution">
    <text evidence="8">The sequence shown here is derived from an EMBL/GenBank/DDBJ whole genome shotgun (WGS) entry which is preliminary data.</text>
</comment>
<dbReference type="PROSITE" id="PS00463">
    <property type="entry name" value="ZN2_CY6_FUNGAL_1"/>
    <property type="match status" value="1"/>
</dbReference>
<dbReference type="PANTHER" id="PTHR31668:SF4">
    <property type="entry name" value="TRANSCRIPTIONAL ACTIVATOR PROTEIN DAL81"/>
    <property type="match status" value="1"/>
</dbReference>
<dbReference type="SMART" id="SM00066">
    <property type="entry name" value="GAL4"/>
    <property type="match status" value="1"/>
</dbReference>
<dbReference type="GO" id="GO:0008270">
    <property type="term" value="F:zinc ion binding"/>
    <property type="evidence" value="ECO:0007669"/>
    <property type="project" value="InterPro"/>
</dbReference>
<keyword evidence="1" id="KW-0479">Metal-binding</keyword>
<feature type="domain" description="Zn(2)-C6 fungal-type" evidence="7">
    <location>
        <begin position="366"/>
        <end position="397"/>
    </location>
</feature>
<dbReference type="InterPro" id="IPR007219">
    <property type="entry name" value="XnlR_reg_dom"/>
</dbReference>
<dbReference type="GO" id="GO:0001080">
    <property type="term" value="P:nitrogen catabolite activation of transcription from RNA polymerase II promoter"/>
    <property type="evidence" value="ECO:0007669"/>
    <property type="project" value="TreeGrafter"/>
</dbReference>
<evidence type="ECO:0000259" key="7">
    <source>
        <dbReference type="PROSITE" id="PS50048"/>
    </source>
</evidence>
<evidence type="ECO:0000313" key="9">
    <source>
        <dbReference type="Proteomes" id="UP000214365"/>
    </source>
</evidence>
<dbReference type="InterPro" id="IPR001138">
    <property type="entry name" value="Zn2Cys6_DnaBD"/>
</dbReference>
<keyword evidence="5" id="KW-0539">Nucleus</keyword>
<dbReference type="STRING" id="1441469.A0A1Q5QBS5"/>
<keyword evidence="4" id="KW-0804">Transcription</keyword>
<dbReference type="PRINTS" id="PR00146">
    <property type="entry name" value="DHPICSNTHASE"/>
</dbReference>
<dbReference type="GO" id="GO:0000981">
    <property type="term" value="F:DNA-binding transcription factor activity, RNA polymerase II-specific"/>
    <property type="evidence" value="ECO:0007669"/>
    <property type="project" value="InterPro"/>
</dbReference>
<feature type="region of interest" description="Disordered" evidence="6">
    <location>
        <begin position="1020"/>
        <end position="1043"/>
    </location>
</feature>
<dbReference type="SUPFAM" id="SSF51569">
    <property type="entry name" value="Aldolase"/>
    <property type="match status" value="1"/>
</dbReference>
<dbReference type="Pfam" id="PF04082">
    <property type="entry name" value="Fungal_trans"/>
    <property type="match status" value="1"/>
</dbReference>
<evidence type="ECO:0000256" key="3">
    <source>
        <dbReference type="ARBA" id="ARBA00023125"/>
    </source>
</evidence>
<protein>
    <recommendedName>
        <fullName evidence="7">Zn(2)-C6 fungal-type domain-containing protein</fullName>
    </recommendedName>
</protein>
<dbReference type="SMART" id="SM01130">
    <property type="entry name" value="DHDPS"/>
    <property type="match status" value="1"/>
</dbReference>
<dbReference type="CDD" id="cd00408">
    <property type="entry name" value="DHDPS-like"/>
    <property type="match status" value="1"/>
</dbReference>
<dbReference type="GO" id="GO:0006351">
    <property type="term" value="P:DNA-templated transcription"/>
    <property type="evidence" value="ECO:0007669"/>
    <property type="project" value="InterPro"/>
</dbReference>
<dbReference type="CDD" id="cd00067">
    <property type="entry name" value="GAL4"/>
    <property type="match status" value="1"/>
</dbReference>
<accession>A0A1Q5QBS5</accession>
<dbReference type="InterPro" id="IPR050797">
    <property type="entry name" value="Carb_Metab_Trans_Reg"/>
</dbReference>
<name>A0A1Q5QBS5_TALAT</name>
<dbReference type="Pfam" id="PF00701">
    <property type="entry name" value="DHDPS"/>
    <property type="match status" value="1"/>
</dbReference>
<keyword evidence="2" id="KW-0805">Transcription regulation</keyword>
<evidence type="ECO:0000256" key="1">
    <source>
        <dbReference type="ARBA" id="ARBA00022723"/>
    </source>
</evidence>
<dbReference type="InterPro" id="IPR013785">
    <property type="entry name" value="Aldolase_TIM"/>
</dbReference>
<evidence type="ECO:0000256" key="6">
    <source>
        <dbReference type="SAM" id="MobiDB-lite"/>
    </source>
</evidence>
<dbReference type="PROSITE" id="PS50048">
    <property type="entry name" value="ZN2_CY6_FUNGAL_2"/>
    <property type="match status" value="1"/>
</dbReference>
<reference evidence="8 9" key="1">
    <citation type="submission" date="2015-06" db="EMBL/GenBank/DDBJ databases">
        <title>Talaromyces atroroseus IBT 11181 draft genome.</title>
        <authorList>
            <person name="Rasmussen K.B."/>
            <person name="Rasmussen S."/>
            <person name="Petersen B."/>
            <person name="Sicheritz-Ponten T."/>
            <person name="Mortensen U.H."/>
            <person name="Thrane U."/>
        </authorList>
    </citation>
    <scope>NUCLEOTIDE SEQUENCE [LARGE SCALE GENOMIC DNA]</scope>
    <source>
        <strain evidence="8 9">IBT 11181</strain>
    </source>
</reference>
<dbReference type="SMART" id="SM00906">
    <property type="entry name" value="Fungal_trans"/>
    <property type="match status" value="1"/>
</dbReference>
<dbReference type="EMBL" id="LFMY01000002">
    <property type="protein sequence ID" value="OKL63407.1"/>
    <property type="molecule type" value="Genomic_DNA"/>
</dbReference>
<dbReference type="GeneID" id="31001525"/>
<dbReference type="GO" id="GO:0005634">
    <property type="term" value="C:nucleus"/>
    <property type="evidence" value="ECO:0007669"/>
    <property type="project" value="TreeGrafter"/>
</dbReference>
<dbReference type="CDD" id="cd12148">
    <property type="entry name" value="fungal_TF_MHR"/>
    <property type="match status" value="1"/>
</dbReference>
<evidence type="ECO:0000256" key="5">
    <source>
        <dbReference type="ARBA" id="ARBA00023242"/>
    </source>
</evidence>
<keyword evidence="9" id="KW-1185">Reference proteome</keyword>
<feature type="region of interest" description="Disordered" evidence="6">
    <location>
        <begin position="397"/>
        <end position="438"/>
    </location>
</feature>
<dbReference type="SUPFAM" id="SSF57701">
    <property type="entry name" value="Zn2/Cys6 DNA-binding domain"/>
    <property type="match status" value="1"/>
</dbReference>
<organism evidence="8 9">
    <name type="scientific">Talaromyces atroroseus</name>
    <dbReference type="NCBI Taxonomy" id="1441469"/>
    <lineage>
        <taxon>Eukaryota</taxon>
        <taxon>Fungi</taxon>
        <taxon>Dikarya</taxon>
        <taxon>Ascomycota</taxon>
        <taxon>Pezizomycotina</taxon>
        <taxon>Eurotiomycetes</taxon>
        <taxon>Eurotiomycetidae</taxon>
        <taxon>Eurotiales</taxon>
        <taxon>Trichocomaceae</taxon>
        <taxon>Talaromyces</taxon>
        <taxon>Talaromyces sect. Trachyspermi</taxon>
    </lineage>
</organism>
<evidence type="ECO:0000256" key="4">
    <source>
        <dbReference type="ARBA" id="ARBA00023163"/>
    </source>
</evidence>
<dbReference type="AlphaFoldDB" id="A0A1Q5QBS5"/>
<dbReference type="GO" id="GO:0003677">
    <property type="term" value="F:DNA binding"/>
    <property type="evidence" value="ECO:0007669"/>
    <property type="project" value="UniProtKB-KW"/>
</dbReference>
<gene>
    <name evidence="8" type="ORF">UA08_01770</name>
</gene>
<dbReference type="OrthoDB" id="3034343at2759"/>
<dbReference type="Pfam" id="PF00172">
    <property type="entry name" value="Zn_clus"/>
    <property type="match status" value="1"/>
</dbReference>
<dbReference type="RefSeq" id="XP_020123528.1">
    <property type="nucleotide sequence ID" value="XM_020261471.1"/>
</dbReference>
<dbReference type="Proteomes" id="UP000214365">
    <property type="component" value="Unassembled WGS sequence"/>
</dbReference>
<evidence type="ECO:0000313" key="8">
    <source>
        <dbReference type="EMBL" id="OKL63407.1"/>
    </source>
</evidence>
<dbReference type="Gene3D" id="3.20.20.70">
    <property type="entry name" value="Aldolase class I"/>
    <property type="match status" value="1"/>
</dbReference>
<proteinExistence type="predicted"/>
<feature type="compositionally biased region" description="Low complexity" evidence="6">
    <location>
        <begin position="410"/>
        <end position="423"/>
    </location>
</feature>
<dbReference type="InterPro" id="IPR002220">
    <property type="entry name" value="DapA-like"/>
</dbReference>
<evidence type="ECO:0000256" key="2">
    <source>
        <dbReference type="ARBA" id="ARBA00023015"/>
    </source>
</evidence>
<dbReference type="GO" id="GO:0016829">
    <property type="term" value="F:lyase activity"/>
    <property type="evidence" value="ECO:0007669"/>
    <property type="project" value="InterPro"/>
</dbReference>
<dbReference type="PANTHER" id="PTHR31668">
    <property type="entry name" value="GLUCOSE TRANSPORT TRANSCRIPTION REGULATOR RGT1-RELATED-RELATED"/>
    <property type="match status" value="1"/>
</dbReference>